<accession>A0A3G6YMK3</accession>
<organism evidence="2 3">
    <name type="scientific">Acinetobacter pittii</name>
    <name type="common">Acinetobacter genomosp. 3</name>
    <dbReference type="NCBI Taxonomy" id="48296"/>
    <lineage>
        <taxon>Bacteria</taxon>
        <taxon>Pseudomonadati</taxon>
        <taxon>Pseudomonadota</taxon>
        <taxon>Gammaproteobacteria</taxon>
        <taxon>Moraxellales</taxon>
        <taxon>Moraxellaceae</taxon>
        <taxon>Acinetobacter</taxon>
        <taxon>Acinetobacter calcoaceticus/baumannii complex</taxon>
    </lineage>
</organism>
<protein>
    <submittedName>
        <fullName evidence="2">Uncharacterized protein</fullName>
    </submittedName>
</protein>
<feature type="region of interest" description="Disordered" evidence="1">
    <location>
        <begin position="1"/>
        <end position="37"/>
    </location>
</feature>
<gene>
    <name evidence="2" type="ORF">DKE52_017160</name>
</gene>
<sequence>MNNREQRTENREQRTENREQRTENREQRTENREQRTENREYINKFKYSSVYELKFKYIKTKNSFYR</sequence>
<dbReference type="AlphaFoldDB" id="A0A3G6YMK3"/>
<dbReference type="Proteomes" id="UP000254410">
    <property type="component" value="Chromosome"/>
</dbReference>
<evidence type="ECO:0000313" key="2">
    <source>
        <dbReference type="EMBL" id="AZC01451.1"/>
    </source>
</evidence>
<dbReference type="EMBL" id="CP033540">
    <property type="protein sequence ID" value="AZC01451.1"/>
    <property type="molecule type" value="Genomic_DNA"/>
</dbReference>
<evidence type="ECO:0000256" key="1">
    <source>
        <dbReference type="SAM" id="MobiDB-lite"/>
    </source>
</evidence>
<evidence type="ECO:0000313" key="3">
    <source>
        <dbReference type="Proteomes" id="UP000254410"/>
    </source>
</evidence>
<reference evidence="2 3" key="1">
    <citation type="submission" date="2018-11" db="EMBL/GenBank/DDBJ databases">
        <authorList>
            <person name="Kuo S.-C."/>
            <person name="Chen F.-J."/>
            <person name="Liao Y.-C."/>
        </authorList>
    </citation>
    <scope>NUCLEOTIDE SEQUENCE [LARGE SCALE GENOMIC DNA]</scope>
    <source>
        <strain evidence="2 3">2014S06-099</strain>
    </source>
</reference>
<proteinExistence type="predicted"/>
<reference evidence="2 3" key="2">
    <citation type="submission" date="2018-12" db="EMBL/GenBank/DDBJ databases">
        <title>Molecular Epidemiology of Emerging Carbapenem-Resistance in Acinetobacter nosocomialis and Acinetobacter pittii in Taiwan, 2010-2014.</title>
        <authorList>
            <person name="Huang W.-C."/>
            <person name="Wang H.-Y."/>
            <person name="Lai J.-F."/>
            <person name="Lauderdale T.-L."/>
            <person name="Sytwu H.-K."/>
        </authorList>
    </citation>
    <scope>NUCLEOTIDE SEQUENCE [LARGE SCALE GENOMIC DNA]</scope>
    <source>
        <strain evidence="2 3">2014S06-099</strain>
    </source>
</reference>
<name>A0A3G6YMK3_ACIPI</name>